<accession>A0A7S1KND8</accession>
<dbReference type="EMBL" id="HBGD01003503">
    <property type="protein sequence ID" value="CAD9079657.1"/>
    <property type="molecule type" value="Transcribed_RNA"/>
</dbReference>
<evidence type="ECO:0000313" key="3">
    <source>
        <dbReference type="EMBL" id="CAD9079657.1"/>
    </source>
</evidence>
<keyword evidence="2" id="KW-0472">Membrane</keyword>
<name>A0A7S1KND8_9EUKA</name>
<feature type="transmembrane region" description="Helical" evidence="2">
    <location>
        <begin position="144"/>
        <end position="167"/>
    </location>
</feature>
<proteinExistence type="predicted"/>
<protein>
    <submittedName>
        <fullName evidence="3">Uncharacterized protein</fullName>
    </submittedName>
</protein>
<keyword evidence="2" id="KW-1133">Transmembrane helix</keyword>
<evidence type="ECO:0000256" key="2">
    <source>
        <dbReference type="SAM" id="Phobius"/>
    </source>
</evidence>
<sequence length="243" mass="27496">MNPHYNESEFAPPSYPEPQTYSQNPSYAPAPENDTTNQQQFADDTKSYPQTHQFTGNYPQQPQYVTSPQEANDGDQHVQQQSPMVNSGLVFQPAPQMAVPTDADVIQYDPNNAMQTNPVIGLLLSLFFFPGIGQLCIGQTRKGIYFIVFTIVYVILFLIIFVIFAYFGYFILLPIFGMVPLLLVEVVTSIDAYKMGLALKDRGYIYQGECYHEFVTTFTGLKFFVGRKMRVFTSGSRSDPRNL</sequence>
<feature type="compositionally biased region" description="Polar residues" evidence="1">
    <location>
        <begin position="33"/>
        <end position="70"/>
    </location>
</feature>
<feature type="compositionally biased region" description="Polar residues" evidence="1">
    <location>
        <begin position="17"/>
        <end position="26"/>
    </location>
</feature>
<keyword evidence="2" id="KW-0812">Transmembrane</keyword>
<feature type="transmembrane region" description="Helical" evidence="2">
    <location>
        <begin position="173"/>
        <end position="193"/>
    </location>
</feature>
<evidence type="ECO:0000256" key="1">
    <source>
        <dbReference type="SAM" id="MobiDB-lite"/>
    </source>
</evidence>
<dbReference type="AlphaFoldDB" id="A0A7S1KND8"/>
<gene>
    <name evidence="3" type="ORF">PCOS0759_LOCUS2897</name>
</gene>
<organism evidence="3">
    <name type="scientific">Percolomonas cosmopolitus</name>
    <dbReference type="NCBI Taxonomy" id="63605"/>
    <lineage>
        <taxon>Eukaryota</taxon>
        <taxon>Discoba</taxon>
        <taxon>Heterolobosea</taxon>
        <taxon>Tetramitia</taxon>
        <taxon>Eutetramitia</taxon>
        <taxon>Percolomonadidae</taxon>
        <taxon>Percolomonas</taxon>
    </lineage>
</organism>
<feature type="transmembrane region" description="Helical" evidence="2">
    <location>
        <begin position="119"/>
        <end position="137"/>
    </location>
</feature>
<feature type="region of interest" description="Disordered" evidence="1">
    <location>
        <begin position="1"/>
        <end position="79"/>
    </location>
</feature>
<reference evidence="3" key="1">
    <citation type="submission" date="2021-01" db="EMBL/GenBank/DDBJ databases">
        <authorList>
            <person name="Corre E."/>
            <person name="Pelletier E."/>
            <person name="Niang G."/>
            <person name="Scheremetjew M."/>
            <person name="Finn R."/>
            <person name="Kale V."/>
            <person name="Holt S."/>
            <person name="Cochrane G."/>
            <person name="Meng A."/>
            <person name="Brown T."/>
            <person name="Cohen L."/>
        </authorList>
    </citation>
    <scope>NUCLEOTIDE SEQUENCE</scope>
    <source>
        <strain evidence="3">WS</strain>
    </source>
</reference>